<reference evidence="1 2" key="1">
    <citation type="submission" date="2019-01" db="EMBL/GenBank/DDBJ databases">
        <title>Draft genome sequences of three monokaryotic isolates of the white-rot basidiomycete fungus Dichomitus squalens.</title>
        <authorList>
            <consortium name="DOE Joint Genome Institute"/>
            <person name="Lopez S.C."/>
            <person name="Andreopoulos B."/>
            <person name="Pangilinan J."/>
            <person name="Lipzen A."/>
            <person name="Riley R."/>
            <person name="Ahrendt S."/>
            <person name="Ng V."/>
            <person name="Barry K."/>
            <person name="Daum C."/>
            <person name="Grigoriev I.V."/>
            <person name="Hilden K.S."/>
            <person name="Makela M.R."/>
            <person name="de Vries R.P."/>
        </authorList>
    </citation>
    <scope>NUCLEOTIDE SEQUENCE [LARGE SCALE GENOMIC DNA]</scope>
    <source>
        <strain evidence="1 2">CBS 464.89</strain>
    </source>
</reference>
<evidence type="ECO:0000313" key="2">
    <source>
        <dbReference type="Proteomes" id="UP000292082"/>
    </source>
</evidence>
<sequence length="113" mass="12741">MTTMFLMAWSTRLKYALVGLAECQEAVVEGTASPNELDAERYMGTDAGTLVAIADRSTLKLSFLRPPLRQFIHATRYPRPTHQEHVHHALFPRRSKRVAALLLAATSFLRCDE</sequence>
<gene>
    <name evidence="1" type="ORF">BD310DRAFT_953091</name>
</gene>
<proteinExistence type="predicted"/>
<accession>A0A4Q9NCE9</accession>
<keyword evidence="2" id="KW-1185">Reference proteome</keyword>
<protein>
    <submittedName>
        <fullName evidence="1">Uncharacterized protein</fullName>
    </submittedName>
</protein>
<dbReference type="EMBL" id="ML145285">
    <property type="protein sequence ID" value="TBU51797.1"/>
    <property type="molecule type" value="Genomic_DNA"/>
</dbReference>
<organism evidence="1 2">
    <name type="scientific">Dichomitus squalens</name>
    <dbReference type="NCBI Taxonomy" id="114155"/>
    <lineage>
        <taxon>Eukaryota</taxon>
        <taxon>Fungi</taxon>
        <taxon>Dikarya</taxon>
        <taxon>Basidiomycota</taxon>
        <taxon>Agaricomycotina</taxon>
        <taxon>Agaricomycetes</taxon>
        <taxon>Polyporales</taxon>
        <taxon>Polyporaceae</taxon>
        <taxon>Dichomitus</taxon>
    </lineage>
</organism>
<dbReference type="Proteomes" id="UP000292082">
    <property type="component" value="Unassembled WGS sequence"/>
</dbReference>
<dbReference type="AlphaFoldDB" id="A0A4Q9NCE9"/>
<name>A0A4Q9NCE9_9APHY</name>
<evidence type="ECO:0000313" key="1">
    <source>
        <dbReference type="EMBL" id="TBU51797.1"/>
    </source>
</evidence>